<organism evidence="2 3">
    <name type="scientific">Armillaria borealis</name>
    <dbReference type="NCBI Taxonomy" id="47425"/>
    <lineage>
        <taxon>Eukaryota</taxon>
        <taxon>Fungi</taxon>
        <taxon>Dikarya</taxon>
        <taxon>Basidiomycota</taxon>
        <taxon>Agaricomycotina</taxon>
        <taxon>Agaricomycetes</taxon>
        <taxon>Agaricomycetidae</taxon>
        <taxon>Agaricales</taxon>
        <taxon>Marasmiineae</taxon>
        <taxon>Physalacriaceae</taxon>
        <taxon>Armillaria</taxon>
    </lineage>
</organism>
<dbReference type="EMBL" id="JAUEPT010000021">
    <property type="protein sequence ID" value="KAK0443825.1"/>
    <property type="molecule type" value="Genomic_DNA"/>
</dbReference>
<feature type="signal peptide" evidence="1">
    <location>
        <begin position="1"/>
        <end position="19"/>
    </location>
</feature>
<reference evidence="2" key="1">
    <citation type="submission" date="2023-06" db="EMBL/GenBank/DDBJ databases">
        <authorList>
            <consortium name="Lawrence Berkeley National Laboratory"/>
            <person name="Ahrendt S."/>
            <person name="Sahu N."/>
            <person name="Indic B."/>
            <person name="Wong-Bajracharya J."/>
            <person name="Merenyi Z."/>
            <person name="Ke H.-M."/>
            <person name="Monk M."/>
            <person name="Kocsube S."/>
            <person name="Drula E."/>
            <person name="Lipzen A."/>
            <person name="Balint B."/>
            <person name="Henrissat B."/>
            <person name="Andreopoulos B."/>
            <person name="Martin F.M."/>
            <person name="Harder C.B."/>
            <person name="Rigling D."/>
            <person name="Ford K.L."/>
            <person name="Foster G.D."/>
            <person name="Pangilinan J."/>
            <person name="Papanicolaou A."/>
            <person name="Barry K."/>
            <person name="LaButti K."/>
            <person name="Viragh M."/>
            <person name="Koriabine M."/>
            <person name="Yan M."/>
            <person name="Riley R."/>
            <person name="Champramary S."/>
            <person name="Plett K.L."/>
            <person name="Tsai I.J."/>
            <person name="Slot J."/>
            <person name="Sipos G."/>
            <person name="Plett J."/>
            <person name="Nagy L.G."/>
            <person name="Grigoriev I.V."/>
        </authorList>
    </citation>
    <scope>NUCLEOTIDE SEQUENCE</scope>
    <source>
        <strain evidence="2">FPL87.14</strain>
    </source>
</reference>
<evidence type="ECO:0008006" key="4">
    <source>
        <dbReference type="Google" id="ProtNLM"/>
    </source>
</evidence>
<keyword evidence="1" id="KW-0732">Signal</keyword>
<name>A0AA39MS51_9AGAR</name>
<accession>A0AA39MS51</accession>
<evidence type="ECO:0000313" key="3">
    <source>
        <dbReference type="Proteomes" id="UP001175226"/>
    </source>
</evidence>
<evidence type="ECO:0000256" key="1">
    <source>
        <dbReference type="SAM" id="SignalP"/>
    </source>
</evidence>
<keyword evidence="3" id="KW-1185">Reference proteome</keyword>
<evidence type="ECO:0000313" key="2">
    <source>
        <dbReference type="EMBL" id="KAK0443825.1"/>
    </source>
</evidence>
<sequence length="121" mass="13045">MYNILYLLTYLLTLHYILIFTPSPCVTVAKSGMSTSDVVIPSIFLKKLFDASSPTASLVSSILQAANHLLVCAPAGNTFAILSNILPTSMDTAPPAPRQSSDARNYNNQSLICDIILIVNN</sequence>
<dbReference type="Proteomes" id="UP001175226">
    <property type="component" value="Unassembled WGS sequence"/>
</dbReference>
<dbReference type="AlphaFoldDB" id="A0AA39MS51"/>
<protein>
    <recommendedName>
        <fullName evidence="4">FAS1 domain-containing protein</fullName>
    </recommendedName>
</protein>
<comment type="caution">
    <text evidence="2">The sequence shown here is derived from an EMBL/GenBank/DDBJ whole genome shotgun (WGS) entry which is preliminary data.</text>
</comment>
<feature type="chain" id="PRO_5041285616" description="FAS1 domain-containing protein" evidence="1">
    <location>
        <begin position="20"/>
        <end position="121"/>
    </location>
</feature>
<proteinExistence type="predicted"/>
<gene>
    <name evidence="2" type="ORF">EV421DRAFT_1903413</name>
</gene>